<keyword evidence="3" id="KW-1185">Reference proteome</keyword>
<evidence type="ECO:0000313" key="2">
    <source>
        <dbReference type="EMBL" id="RJF58605.1"/>
    </source>
</evidence>
<dbReference type="Proteomes" id="UP000284338">
    <property type="component" value="Unassembled WGS sequence"/>
</dbReference>
<protein>
    <recommendedName>
        <fullName evidence="4">Lipoprotein</fullName>
    </recommendedName>
</protein>
<proteinExistence type="predicted"/>
<feature type="signal peptide" evidence="1">
    <location>
        <begin position="1"/>
        <end position="22"/>
    </location>
</feature>
<feature type="chain" id="PRO_5041651623" description="Lipoprotein" evidence="1">
    <location>
        <begin position="23"/>
        <end position="219"/>
    </location>
</feature>
<dbReference type="PROSITE" id="PS51257">
    <property type="entry name" value="PROKAR_LIPOPROTEIN"/>
    <property type="match status" value="1"/>
</dbReference>
<gene>
    <name evidence="2" type="ORF">D4100_07620</name>
</gene>
<keyword evidence="1" id="KW-0732">Signal</keyword>
<dbReference type="EMBL" id="QYYG01000001">
    <property type="protein sequence ID" value="RJF58605.1"/>
    <property type="molecule type" value="Genomic_DNA"/>
</dbReference>
<evidence type="ECO:0000313" key="3">
    <source>
        <dbReference type="Proteomes" id="UP000284338"/>
    </source>
</evidence>
<name>A0AA92XAS1_9GAMM</name>
<accession>A0AA92XAS1</accession>
<reference evidence="2 3" key="1">
    <citation type="submission" date="2018-09" db="EMBL/GenBank/DDBJ databases">
        <title>Draft genome of a novel serratia sp. strain with antifungal activity.</title>
        <authorList>
            <person name="Dichmann S.I."/>
            <person name="Park B.P."/>
            <person name="Pathiraja D."/>
            <person name="Choi I.-G."/>
            <person name="Stougaard P."/>
            <person name="Hennessy R.C."/>
        </authorList>
    </citation>
    <scope>NUCLEOTIDE SEQUENCE [LARGE SCALE GENOMIC DNA]</scope>
    <source>
        <strain evidence="2 3">S40</strain>
    </source>
</reference>
<dbReference type="RefSeq" id="WP_006316819.1">
    <property type="nucleotide sequence ID" value="NZ_QYYG01000001.1"/>
</dbReference>
<dbReference type="AlphaFoldDB" id="A0AA92XAS1"/>
<evidence type="ECO:0000256" key="1">
    <source>
        <dbReference type="SAM" id="SignalP"/>
    </source>
</evidence>
<sequence length="219" mass="23184">MKRALGLFSVIATLLLTGCAKQAPYDYAAFHESKPKSILVLPPVNHSPDVKASHSVLSTTTLPLAEAGYYVFPVAVVEETFQQNGLTNANDIRTVSIQKLHSIFGADAVLYLDVTQYGTSYMVINSETRVTVNAKLVDLRNGKQLWAGVASASSNENNNNSSGGLLGMVISAAVAQIVDTISDKGFDIGAIANTRLLSATGGNGAILYGPRSPHYAGQR</sequence>
<dbReference type="Pfam" id="PF05643">
    <property type="entry name" value="GNA1162-like"/>
    <property type="match status" value="1"/>
</dbReference>
<comment type="caution">
    <text evidence="2">The sequence shown here is derived from an EMBL/GenBank/DDBJ whole genome shotgun (WGS) entry which is preliminary data.</text>
</comment>
<dbReference type="Gene3D" id="3.40.50.10610">
    <property type="entry name" value="ABC-type transport auxiliary lipoprotein component"/>
    <property type="match status" value="1"/>
</dbReference>
<dbReference type="InterPro" id="IPR008517">
    <property type="entry name" value="GNA1162-like"/>
</dbReference>
<organism evidence="2 3">
    <name type="scientific">Serratia inhibens</name>
    <dbReference type="NCBI Taxonomy" id="2338073"/>
    <lineage>
        <taxon>Bacteria</taxon>
        <taxon>Pseudomonadati</taxon>
        <taxon>Pseudomonadota</taxon>
        <taxon>Gammaproteobacteria</taxon>
        <taxon>Enterobacterales</taxon>
        <taxon>Yersiniaceae</taxon>
        <taxon>Serratia</taxon>
    </lineage>
</organism>
<evidence type="ECO:0008006" key="4">
    <source>
        <dbReference type="Google" id="ProtNLM"/>
    </source>
</evidence>